<comment type="caution">
    <text evidence="2">The sequence shown here is derived from an EMBL/GenBank/DDBJ whole genome shotgun (WGS) entry which is preliminary data.</text>
</comment>
<feature type="non-terminal residue" evidence="2">
    <location>
        <position position="119"/>
    </location>
</feature>
<proteinExistence type="predicted"/>
<accession>A0A2T4DA85</accession>
<organism evidence="2 3">
    <name type="scientific">Marivirga lumbricoides</name>
    <dbReference type="NCBI Taxonomy" id="1046115"/>
    <lineage>
        <taxon>Bacteria</taxon>
        <taxon>Pseudomonadati</taxon>
        <taxon>Bacteroidota</taxon>
        <taxon>Cytophagia</taxon>
        <taxon>Cytophagales</taxon>
        <taxon>Marivirgaceae</taxon>
        <taxon>Marivirga</taxon>
    </lineage>
</organism>
<sequence length="119" mass="13105">MYKSKTFTLILLIISTSALAQSDLVVGLNYKLNIQRKNTNSDAYFLQNAIYNSGANTLEWDTSAPNFGFRGIRFNYQTGIHFYANSVQTVAGNTFTPSTTFFISNNGRVGVGNTSPADK</sequence>
<gene>
    <name evidence="2" type="ORF">C9994_16855</name>
</gene>
<dbReference type="EMBL" id="PYVU01000578">
    <property type="protein sequence ID" value="PTB90751.1"/>
    <property type="molecule type" value="Genomic_DNA"/>
</dbReference>
<keyword evidence="1" id="KW-0732">Signal</keyword>
<reference evidence="2 3" key="1">
    <citation type="submission" date="2018-03" db="EMBL/GenBank/DDBJ databases">
        <title>Cross-interface Injection: A General Nanoliter Liquid Handling Method Applied to Single Cells Genome Amplification Automated Nanoliter Liquid Handling Applied to Single Cell Multiple Displacement Amplification.</title>
        <authorList>
            <person name="Yun J."/>
            <person name="Xu P."/>
            <person name="Xu J."/>
            <person name="Dai X."/>
            <person name="Wang Y."/>
            <person name="Zheng X."/>
            <person name="Cao C."/>
            <person name="Yi Q."/>
            <person name="Zhu Y."/>
            <person name="Wang L."/>
            <person name="Dong Z."/>
            <person name="Huang Y."/>
            <person name="Huang L."/>
            <person name="Du W."/>
        </authorList>
    </citation>
    <scope>NUCLEOTIDE SEQUENCE [LARGE SCALE GENOMIC DNA]</scope>
    <source>
        <strain evidence="2 3">Z-D1-2</strain>
    </source>
</reference>
<dbReference type="Proteomes" id="UP000240608">
    <property type="component" value="Unassembled WGS sequence"/>
</dbReference>
<feature type="signal peptide" evidence="1">
    <location>
        <begin position="1"/>
        <end position="20"/>
    </location>
</feature>
<evidence type="ECO:0000313" key="2">
    <source>
        <dbReference type="EMBL" id="PTB90751.1"/>
    </source>
</evidence>
<evidence type="ECO:0000313" key="3">
    <source>
        <dbReference type="Proteomes" id="UP000240608"/>
    </source>
</evidence>
<feature type="chain" id="PRO_5015530212" evidence="1">
    <location>
        <begin position="21"/>
        <end position="119"/>
    </location>
</feature>
<name>A0A2T4DA85_9BACT</name>
<evidence type="ECO:0000256" key="1">
    <source>
        <dbReference type="SAM" id="SignalP"/>
    </source>
</evidence>
<protein>
    <submittedName>
        <fullName evidence="2">Uncharacterized protein</fullName>
    </submittedName>
</protein>
<dbReference type="AlphaFoldDB" id="A0A2T4DA85"/>